<dbReference type="Proteomes" id="UP001272242">
    <property type="component" value="Unassembled WGS sequence"/>
</dbReference>
<reference evidence="2" key="1">
    <citation type="journal article" date="2023" name="Mar. Drugs">
        <title>Gemmata algarum, a Novel Planctomycete Isolated from an Algal Mat, Displays Antimicrobial Activity.</title>
        <authorList>
            <person name="Kumar G."/>
            <person name="Kallscheuer N."/>
            <person name="Kashif M."/>
            <person name="Ahamad S."/>
            <person name="Jagadeeshwari U."/>
            <person name="Pannikurungottu S."/>
            <person name="Haufschild T."/>
            <person name="Kabuu M."/>
            <person name="Sasikala C."/>
            <person name="Jogler C."/>
            <person name="Ramana C."/>
        </authorList>
    </citation>
    <scope>NUCLEOTIDE SEQUENCE [LARGE SCALE GENOMIC DNA]</scope>
    <source>
        <strain evidence="2">JC673</strain>
    </source>
</reference>
<evidence type="ECO:0000313" key="2">
    <source>
        <dbReference type="Proteomes" id="UP001272242"/>
    </source>
</evidence>
<protein>
    <recommendedName>
        <fullName evidence="3">Phage tail protein</fullName>
    </recommendedName>
</protein>
<dbReference type="EMBL" id="JAXBLV010000034">
    <property type="protein sequence ID" value="MDY3558545.1"/>
    <property type="molecule type" value="Genomic_DNA"/>
</dbReference>
<evidence type="ECO:0008006" key="3">
    <source>
        <dbReference type="Google" id="ProtNLM"/>
    </source>
</evidence>
<sequence length="150" mass="16377">MNRIEAIRAPSKFVPEPHLVVAVDGVPLDVALGVEGQVSSLLGWFHHEPDAAVPWERILPAVGCTGYAPVLICPDDLDLSCSVVMAEVVSEPDVIRWDKLGFDVSPSGGLGAIVRWDPAWGPYRFRRAEYERCLAAFKPPEAEPGTESDR</sequence>
<name>A0ABU5ETQ2_9BACT</name>
<gene>
    <name evidence="1" type="ORF">R5W23_005665</name>
</gene>
<comment type="caution">
    <text evidence="1">The sequence shown here is derived from an EMBL/GenBank/DDBJ whole genome shotgun (WGS) entry which is preliminary data.</text>
</comment>
<keyword evidence="2" id="KW-1185">Reference proteome</keyword>
<proteinExistence type="predicted"/>
<dbReference type="RefSeq" id="WP_320685451.1">
    <property type="nucleotide sequence ID" value="NZ_JAXBLV010000034.1"/>
</dbReference>
<accession>A0ABU5ETQ2</accession>
<organism evidence="1 2">
    <name type="scientific">Gemmata algarum</name>
    <dbReference type="NCBI Taxonomy" id="2975278"/>
    <lineage>
        <taxon>Bacteria</taxon>
        <taxon>Pseudomonadati</taxon>
        <taxon>Planctomycetota</taxon>
        <taxon>Planctomycetia</taxon>
        <taxon>Gemmatales</taxon>
        <taxon>Gemmataceae</taxon>
        <taxon>Gemmata</taxon>
    </lineage>
</organism>
<evidence type="ECO:0000313" key="1">
    <source>
        <dbReference type="EMBL" id="MDY3558545.1"/>
    </source>
</evidence>